<sequence>MRIESVDRRSFLAISRGTFEDPLDLDISVRAQSFSGETSNIFPMGAPQFLADLEQLEKTRRGTASLEGTEDFLLTFQPYGSTGSIWVTVVITAFRYTPMLAAEVSTDRLSCGFEIAGEYFGQMCVELRQVLGNE</sequence>
<proteinExistence type="predicted"/>
<dbReference type="AlphaFoldDB" id="A0A6M4H2L6"/>
<dbReference type="InParanoid" id="A0A6M4H2L6"/>
<dbReference type="EMBL" id="CP053073">
    <property type="protein sequence ID" value="QJR13565.1"/>
    <property type="molecule type" value="Genomic_DNA"/>
</dbReference>
<accession>A0A6M4H2L6</accession>
<name>A0A6M4H2L6_9PROT</name>
<gene>
    <name evidence="1" type="ORF">DSM104440_00349</name>
</gene>
<evidence type="ECO:0000313" key="1">
    <source>
        <dbReference type="EMBL" id="QJR13565.1"/>
    </source>
</evidence>
<keyword evidence="2" id="KW-1185">Reference proteome</keyword>
<organism evidence="1 2">
    <name type="scientific">Usitatibacter palustris</name>
    <dbReference type="NCBI Taxonomy" id="2732487"/>
    <lineage>
        <taxon>Bacteria</taxon>
        <taxon>Pseudomonadati</taxon>
        <taxon>Pseudomonadota</taxon>
        <taxon>Betaproteobacteria</taxon>
        <taxon>Nitrosomonadales</taxon>
        <taxon>Usitatibacteraceae</taxon>
        <taxon>Usitatibacter</taxon>
    </lineage>
</organism>
<dbReference type="Proteomes" id="UP000503096">
    <property type="component" value="Chromosome"/>
</dbReference>
<dbReference type="RefSeq" id="WP_171160255.1">
    <property type="nucleotide sequence ID" value="NZ_CP053073.1"/>
</dbReference>
<evidence type="ECO:0000313" key="2">
    <source>
        <dbReference type="Proteomes" id="UP000503096"/>
    </source>
</evidence>
<reference evidence="1 2" key="1">
    <citation type="submission" date="2020-04" db="EMBL/GenBank/DDBJ databases">
        <title>Usitatibacter rugosus gen. nov., sp. nov. and Usitatibacter palustris sp. nov., novel members of Usitatibacteraceae fam. nov. within the order Nitrosomonadales isolated from soil.</title>
        <authorList>
            <person name="Huber K.J."/>
            <person name="Neumann-Schaal M."/>
            <person name="Geppert A."/>
            <person name="Luckner M."/>
            <person name="Wanner G."/>
            <person name="Overmann J."/>
        </authorList>
    </citation>
    <scope>NUCLEOTIDE SEQUENCE [LARGE SCALE GENOMIC DNA]</scope>
    <source>
        <strain evidence="1 2">Swamp67</strain>
    </source>
</reference>
<protein>
    <submittedName>
        <fullName evidence="1">Uncharacterized protein</fullName>
    </submittedName>
</protein>
<dbReference type="KEGG" id="upl:DSM104440_00349"/>